<proteinExistence type="predicted"/>
<evidence type="ECO:0000313" key="1">
    <source>
        <dbReference type="EMBL" id="MCX2980887.1"/>
    </source>
</evidence>
<accession>A0ABT3TF02</accession>
<dbReference type="Proteomes" id="UP001143362">
    <property type="component" value="Unassembled WGS sequence"/>
</dbReference>
<keyword evidence="2" id="KW-1185">Reference proteome</keyword>
<comment type="caution">
    <text evidence="1">The sequence shown here is derived from an EMBL/GenBank/DDBJ whole genome shotgun (WGS) entry which is preliminary data.</text>
</comment>
<evidence type="ECO:0000313" key="2">
    <source>
        <dbReference type="Proteomes" id="UP001143362"/>
    </source>
</evidence>
<organism evidence="1 2">
    <name type="scientific">Candidatus Litorirhabdus singularis</name>
    <dbReference type="NCBI Taxonomy" id="2518993"/>
    <lineage>
        <taxon>Bacteria</taxon>
        <taxon>Pseudomonadati</taxon>
        <taxon>Pseudomonadota</taxon>
        <taxon>Gammaproteobacteria</taxon>
        <taxon>Cellvibrionales</taxon>
        <taxon>Halieaceae</taxon>
        <taxon>Candidatus Litorirhabdus</taxon>
    </lineage>
</organism>
<evidence type="ECO:0008006" key="3">
    <source>
        <dbReference type="Google" id="ProtNLM"/>
    </source>
</evidence>
<sequence>MVRLTIATAMVLTNSATWSEENPSNPLSKGKNTDLRIQHFDLKGGNQYTDFIADGAFMATEKLKVKYELHYANTDVTGKSEQDFNTFHLKGIYFPKEGVLGSTPYRLAVGLEWITSFDNADKGIGINADVLSPFAGIALQVSKDLMLIPLVQHYTEYSGDDVEVTAGRLIGLWSLDNGYWGKLDAKAPYDWDSETLPASAEVQFGRMLSPSFGLYVEGLVGVGDDRSYDWGAGLGFRFVY</sequence>
<gene>
    <name evidence="1" type="ORF">EYC98_08420</name>
</gene>
<protein>
    <recommendedName>
        <fullName evidence="3">Transporter</fullName>
    </recommendedName>
</protein>
<dbReference type="EMBL" id="SHNN01000002">
    <property type="protein sequence ID" value="MCX2980887.1"/>
    <property type="molecule type" value="Genomic_DNA"/>
</dbReference>
<reference evidence="1" key="1">
    <citation type="submission" date="2019-02" db="EMBL/GenBank/DDBJ databases">
        <authorList>
            <person name="Li S.-H."/>
        </authorList>
    </citation>
    <scope>NUCLEOTIDE SEQUENCE</scope>
    <source>
        <strain evidence="1">IMCC14734</strain>
    </source>
</reference>
<dbReference type="RefSeq" id="WP_279244904.1">
    <property type="nucleotide sequence ID" value="NZ_SHNN01000002.1"/>
</dbReference>
<name>A0ABT3TF02_9GAMM</name>